<evidence type="ECO:0000259" key="19">
    <source>
        <dbReference type="Pfam" id="PF02275"/>
    </source>
</evidence>
<keyword evidence="11 16" id="KW-0443">Lipid metabolism</keyword>
<comment type="pathway">
    <text evidence="4">Sphingolipid metabolism.</text>
</comment>
<dbReference type="GO" id="GO:0005576">
    <property type="term" value="C:extracellular region"/>
    <property type="evidence" value="ECO:0007669"/>
    <property type="project" value="UniProtKB-SubCell"/>
</dbReference>
<feature type="domain" description="Acid ceramidase N-terminal" evidence="20">
    <location>
        <begin position="43"/>
        <end position="100"/>
    </location>
</feature>
<keyword evidence="22" id="KW-1185">Reference proteome</keyword>
<dbReference type="EC" id="3.5.1.23" evidence="6"/>
<dbReference type="Pfam" id="PF15508">
    <property type="entry name" value="NAAA-beta"/>
    <property type="match status" value="1"/>
</dbReference>
<evidence type="ECO:0000256" key="16">
    <source>
        <dbReference type="PIRNR" id="PIRNR017632"/>
    </source>
</evidence>
<dbReference type="AlphaFoldDB" id="A0A1D1V0T3"/>
<evidence type="ECO:0000256" key="5">
    <source>
        <dbReference type="ARBA" id="ARBA00005730"/>
    </source>
</evidence>
<dbReference type="InterPro" id="IPR029130">
    <property type="entry name" value="Acid_ceramidase_N"/>
</dbReference>
<evidence type="ECO:0000256" key="1">
    <source>
        <dbReference type="ARBA" id="ARBA00004371"/>
    </source>
</evidence>
<evidence type="ECO:0000256" key="7">
    <source>
        <dbReference type="ARBA" id="ARBA00022525"/>
    </source>
</evidence>
<comment type="similarity">
    <text evidence="5 16">Belongs to the acid ceramidase family.</text>
</comment>
<evidence type="ECO:0000256" key="2">
    <source>
        <dbReference type="ARBA" id="ARBA00004613"/>
    </source>
</evidence>
<reference evidence="21 22" key="1">
    <citation type="journal article" date="2016" name="Nat. Commun.">
        <title>Extremotolerant tardigrade genome and improved radiotolerance of human cultured cells by tardigrade-unique protein.</title>
        <authorList>
            <person name="Hashimoto T."/>
            <person name="Horikawa D.D."/>
            <person name="Saito Y."/>
            <person name="Kuwahara H."/>
            <person name="Kozuka-Hata H."/>
            <person name="Shin-I T."/>
            <person name="Minakuchi Y."/>
            <person name="Ohishi K."/>
            <person name="Motoyama A."/>
            <person name="Aizu T."/>
            <person name="Enomoto A."/>
            <person name="Kondo K."/>
            <person name="Tanaka S."/>
            <person name="Hara Y."/>
            <person name="Koshikawa S."/>
            <person name="Sagara H."/>
            <person name="Miura T."/>
            <person name="Yokobori S."/>
            <person name="Miyagawa K."/>
            <person name="Suzuki Y."/>
            <person name="Kubo T."/>
            <person name="Oyama M."/>
            <person name="Kohara Y."/>
            <person name="Fujiyama A."/>
            <person name="Arakawa K."/>
            <person name="Katayama T."/>
            <person name="Toyoda A."/>
            <person name="Kunieda T."/>
        </authorList>
    </citation>
    <scope>NUCLEOTIDE SEQUENCE [LARGE SCALE GENOMIC DNA]</scope>
    <source>
        <strain evidence="21 22">YOKOZUNA-1</strain>
    </source>
</reference>
<evidence type="ECO:0000256" key="13">
    <source>
        <dbReference type="ARBA" id="ARBA00023180"/>
    </source>
</evidence>
<feature type="chain" id="PRO_5008897877" description="Acid ceramidase" evidence="18">
    <location>
        <begin position="19"/>
        <end position="391"/>
    </location>
</feature>
<evidence type="ECO:0000256" key="4">
    <source>
        <dbReference type="ARBA" id="ARBA00004991"/>
    </source>
</evidence>
<comment type="pathway">
    <text evidence="3">Lipid metabolism; sphingolipid metabolism.</text>
</comment>
<evidence type="ECO:0000256" key="11">
    <source>
        <dbReference type="ARBA" id="ARBA00023098"/>
    </source>
</evidence>
<evidence type="ECO:0000256" key="15">
    <source>
        <dbReference type="ARBA" id="ARBA00040588"/>
    </source>
</evidence>
<evidence type="ECO:0000256" key="18">
    <source>
        <dbReference type="SAM" id="SignalP"/>
    </source>
</evidence>
<dbReference type="GO" id="GO:0017064">
    <property type="term" value="F:fatty acid amide hydrolase activity"/>
    <property type="evidence" value="ECO:0007669"/>
    <property type="project" value="InterPro"/>
</dbReference>
<dbReference type="EMBL" id="BDGG01000002">
    <property type="protein sequence ID" value="GAU94255.1"/>
    <property type="molecule type" value="Genomic_DNA"/>
</dbReference>
<evidence type="ECO:0000256" key="8">
    <source>
        <dbReference type="ARBA" id="ARBA00022729"/>
    </source>
</evidence>
<evidence type="ECO:0000259" key="20">
    <source>
        <dbReference type="Pfam" id="PF15508"/>
    </source>
</evidence>
<dbReference type="CDD" id="cd01903">
    <property type="entry name" value="Ntn_AC_NAAA"/>
    <property type="match status" value="1"/>
</dbReference>
<keyword evidence="7" id="KW-0964">Secreted</keyword>
<keyword evidence="8 18" id="KW-0732">Signal</keyword>
<dbReference type="STRING" id="947166.A0A1D1V0T3"/>
<dbReference type="GO" id="GO:0005764">
    <property type="term" value="C:lysosome"/>
    <property type="evidence" value="ECO:0007669"/>
    <property type="project" value="UniProtKB-SubCell"/>
</dbReference>
<dbReference type="Pfam" id="PF02275">
    <property type="entry name" value="CBAH"/>
    <property type="match status" value="1"/>
</dbReference>
<evidence type="ECO:0000256" key="12">
    <source>
        <dbReference type="ARBA" id="ARBA00023157"/>
    </source>
</evidence>
<feature type="domain" description="Choloylglycine hydrolase/NAAA C-terminal" evidence="19">
    <location>
        <begin position="138"/>
        <end position="376"/>
    </location>
</feature>
<dbReference type="PIRSF" id="PIRSF017632">
    <property type="entry name" value="Acid_ceramidase-like"/>
    <property type="match status" value="1"/>
</dbReference>
<name>A0A1D1V0T3_RAMVA</name>
<dbReference type="GO" id="GO:0006631">
    <property type="term" value="P:fatty acid metabolic process"/>
    <property type="evidence" value="ECO:0007669"/>
    <property type="project" value="InterPro"/>
</dbReference>
<dbReference type="OrthoDB" id="5273684at2759"/>
<accession>A0A1D1V0T3</accession>
<dbReference type="GO" id="GO:0016020">
    <property type="term" value="C:membrane"/>
    <property type="evidence" value="ECO:0007669"/>
    <property type="project" value="GOC"/>
</dbReference>
<evidence type="ECO:0000256" key="6">
    <source>
        <dbReference type="ARBA" id="ARBA00011891"/>
    </source>
</evidence>
<protein>
    <recommendedName>
        <fullName evidence="15">Acid ceramidase</fullName>
        <ecNumber evidence="6">3.5.1.23</ecNumber>
    </recommendedName>
</protein>
<evidence type="ECO:0000256" key="10">
    <source>
        <dbReference type="ARBA" id="ARBA00022919"/>
    </source>
</evidence>
<dbReference type="GO" id="GO:0017040">
    <property type="term" value="F:N-acylsphingosine amidohydrolase activity"/>
    <property type="evidence" value="ECO:0007669"/>
    <property type="project" value="UniProtKB-EC"/>
</dbReference>
<dbReference type="PANTHER" id="PTHR28583:SF1">
    <property type="entry name" value="ACID CERAMIDASE"/>
    <property type="match status" value="1"/>
</dbReference>
<feature type="signal peptide" evidence="18">
    <location>
        <begin position="1"/>
        <end position="18"/>
    </location>
</feature>
<keyword evidence="14" id="KW-0458">Lysosome</keyword>
<keyword evidence="12" id="KW-1015">Disulfide bond</keyword>
<dbReference type="InterPro" id="IPR016699">
    <property type="entry name" value="Acid_ceramidase-like"/>
</dbReference>
<dbReference type="PANTHER" id="PTHR28583">
    <property type="entry name" value="ACID AMIDASE"/>
    <property type="match status" value="1"/>
</dbReference>
<keyword evidence="10" id="KW-0746">Sphingolipid metabolism</keyword>
<evidence type="ECO:0000256" key="17">
    <source>
        <dbReference type="PIRSR" id="PIRSR017632-1"/>
    </source>
</evidence>
<evidence type="ECO:0000256" key="9">
    <source>
        <dbReference type="ARBA" id="ARBA00022801"/>
    </source>
</evidence>
<comment type="caution">
    <text evidence="21">The sequence shown here is derived from an EMBL/GenBank/DDBJ whole genome shotgun (WGS) entry which is preliminary data.</text>
</comment>
<keyword evidence="9 16" id="KW-0378">Hydrolase</keyword>
<comment type="subcellular location">
    <subcellularLocation>
        <location evidence="1">Lysosome</location>
    </subcellularLocation>
    <subcellularLocation>
        <location evidence="2">Secreted</location>
    </subcellularLocation>
</comment>
<evidence type="ECO:0000313" key="21">
    <source>
        <dbReference type="EMBL" id="GAU94255.1"/>
    </source>
</evidence>
<evidence type="ECO:0000256" key="14">
    <source>
        <dbReference type="ARBA" id="ARBA00023228"/>
    </source>
</evidence>
<dbReference type="GO" id="GO:0006665">
    <property type="term" value="P:sphingolipid metabolic process"/>
    <property type="evidence" value="ECO:0007669"/>
    <property type="project" value="UniProtKB-KW"/>
</dbReference>
<dbReference type="InterPro" id="IPR029132">
    <property type="entry name" value="CBAH/NAAA_C"/>
</dbReference>
<keyword evidence="13" id="KW-0325">Glycoprotein</keyword>
<gene>
    <name evidence="21" type="primary">RvY_06066-1</name>
    <name evidence="21" type="synonym">RvY_06066.1</name>
    <name evidence="21" type="ORF">RvY_06066</name>
</gene>
<evidence type="ECO:0000313" key="22">
    <source>
        <dbReference type="Proteomes" id="UP000186922"/>
    </source>
</evidence>
<evidence type="ECO:0000256" key="3">
    <source>
        <dbReference type="ARBA" id="ARBA00004760"/>
    </source>
</evidence>
<proteinExistence type="inferred from homology"/>
<feature type="active site" description="Nucleophile" evidence="17">
    <location>
        <position position="138"/>
    </location>
</feature>
<organism evidence="21 22">
    <name type="scientific">Ramazzottius varieornatus</name>
    <name type="common">Water bear</name>
    <name type="synonym">Tardigrade</name>
    <dbReference type="NCBI Taxonomy" id="947166"/>
    <lineage>
        <taxon>Eukaryota</taxon>
        <taxon>Metazoa</taxon>
        <taxon>Ecdysozoa</taxon>
        <taxon>Tardigrada</taxon>
        <taxon>Eutardigrada</taxon>
        <taxon>Parachela</taxon>
        <taxon>Hypsibioidea</taxon>
        <taxon>Ramazzottiidae</taxon>
        <taxon>Ramazzottius</taxon>
    </lineage>
</organism>
<dbReference type="Proteomes" id="UP000186922">
    <property type="component" value="Unassembled WGS sequence"/>
</dbReference>
<sequence>MDSLAVLTLFSVLLLTHCQFPPYTQDCQQGLYPPTDGPAQTVIPTYTINLDLPPERRWVQLARDKARGIKELIDVIKGLVRGFAGGILIRIIDKDLPKLMGGLPETAVAEMTAISQAADIPLGEIFLYNLFYEFDAFCTSIIAEDKHGEIFHARNLDFGLLLGWDFKNDTWLLTEKLRPLIFNGEFVRENKTVFKAVNFAGYIGVITGLKPQKYSLTVNERFTLKGSGIAGAIKWILGTRTGNWMGFLTRKVFETVDTFEDAKNILSTKELIGPIYFILGGTKSGEGVTITRSLDRTLDYNNLNVTNGTWFVLETNYDRWKAPLFIDDRRTPATKCMNVIGQGNATFAGLFDVLNTKPVLNKLTAYTTLMHVKSGTMDTYIRYCADPCWPW</sequence>